<dbReference type="Proteomes" id="UP000050795">
    <property type="component" value="Unassembled WGS sequence"/>
</dbReference>
<reference evidence="3" key="2">
    <citation type="submission" date="2023-11" db="UniProtKB">
        <authorList>
            <consortium name="WormBaseParasite"/>
        </authorList>
    </citation>
    <scope>IDENTIFICATION</scope>
</reference>
<accession>A0AA85KDH5</accession>
<evidence type="ECO:0000313" key="2">
    <source>
        <dbReference type="Proteomes" id="UP000050795"/>
    </source>
</evidence>
<protein>
    <recommendedName>
        <fullName evidence="1">DUF6451 domain-containing protein</fullName>
    </recommendedName>
</protein>
<reference evidence="2" key="1">
    <citation type="submission" date="2022-06" db="EMBL/GenBank/DDBJ databases">
        <authorList>
            <person name="Berger JAMES D."/>
            <person name="Berger JAMES D."/>
        </authorList>
    </citation>
    <scope>NUCLEOTIDE SEQUENCE [LARGE SCALE GENOMIC DNA]</scope>
</reference>
<dbReference type="AlphaFoldDB" id="A0AA85KDH5"/>
<proteinExistence type="predicted"/>
<evidence type="ECO:0000313" key="3">
    <source>
        <dbReference type="WBParaSite" id="TREG1_78540.1"/>
    </source>
</evidence>
<sequence length="99" mass="11257">MISFYTANLVFLSLSKFIKGTKCMKQPPLPTWEASFQLHVELKRISKQESEKQDKLSLVLSLCKVNSIQQENESKIRIFNSNVKSVLLAIRIKDLASAS</sequence>
<dbReference type="WBParaSite" id="TREG1_78540.1">
    <property type="protein sequence ID" value="TREG1_78540.1"/>
    <property type="gene ID" value="TREG1_78540"/>
</dbReference>
<feature type="domain" description="DUF6451" evidence="1">
    <location>
        <begin position="72"/>
        <end position="88"/>
    </location>
</feature>
<organism evidence="2 3">
    <name type="scientific">Trichobilharzia regenti</name>
    <name type="common">Nasal bird schistosome</name>
    <dbReference type="NCBI Taxonomy" id="157069"/>
    <lineage>
        <taxon>Eukaryota</taxon>
        <taxon>Metazoa</taxon>
        <taxon>Spiralia</taxon>
        <taxon>Lophotrochozoa</taxon>
        <taxon>Platyhelminthes</taxon>
        <taxon>Trematoda</taxon>
        <taxon>Digenea</taxon>
        <taxon>Strigeidida</taxon>
        <taxon>Schistosomatoidea</taxon>
        <taxon>Schistosomatidae</taxon>
        <taxon>Trichobilharzia</taxon>
    </lineage>
</organism>
<dbReference type="Pfam" id="PF20049">
    <property type="entry name" value="DUF6451"/>
    <property type="match status" value="1"/>
</dbReference>
<name>A0AA85KDH5_TRIRE</name>
<dbReference type="InterPro" id="IPR045609">
    <property type="entry name" value="DUF6451"/>
</dbReference>
<evidence type="ECO:0000259" key="1">
    <source>
        <dbReference type="Pfam" id="PF20049"/>
    </source>
</evidence>
<keyword evidence="2" id="KW-1185">Reference proteome</keyword>